<reference evidence="1 2" key="1">
    <citation type="journal article" date="2017" name="Gigascience">
        <title>Genome sequence of the small brown planthopper, Laodelphax striatellus.</title>
        <authorList>
            <person name="Zhu J."/>
            <person name="Jiang F."/>
            <person name="Wang X."/>
            <person name="Yang P."/>
            <person name="Bao Y."/>
            <person name="Zhao W."/>
            <person name="Wang W."/>
            <person name="Lu H."/>
            <person name="Wang Q."/>
            <person name="Cui N."/>
            <person name="Li J."/>
            <person name="Chen X."/>
            <person name="Luo L."/>
            <person name="Yu J."/>
            <person name="Kang L."/>
            <person name="Cui F."/>
        </authorList>
    </citation>
    <scope>NUCLEOTIDE SEQUENCE [LARGE SCALE GENOMIC DNA]</scope>
    <source>
        <strain evidence="1">Lst14</strain>
    </source>
</reference>
<dbReference type="Proteomes" id="UP000291343">
    <property type="component" value="Unassembled WGS sequence"/>
</dbReference>
<comment type="caution">
    <text evidence="1">The sequence shown here is derived from an EMBL/GenBank/DDBJ whole genome shotgun (WGS) entry which is preliminary data.</text>
</comment>
<sequence>MPGYSAASLCARLSPDNPIIPCISLSPYLTPSDHPYHPPHDQLTQPCKGDPCNTSQICQDCKRRSIHTRYQLARSAYSSTKWTKRLSQNMSVLISWTIVSMSADPLLSLELMLAR</sequence>
<dbReference type="AlphaFoldDB" id="A0A482XBW3"/>
<dbReference type="InParanoid" id="A0A482XBW3"/>
<evidence type="ECO:0000313" key="1">
    <source>
        <dbReference type="EMBL" id="RZF43152.1"/>
    </source>
</evidence>
<keyword evidence="2" id="KW-1185">Reference proteome</keyword>
<gene>
    <name evidence="1" type="ORF">LSTR_LSTR015847</name>
</gene>
<dbReference type="EMBL" id="QKKF02013130">
    <property type="protein sequence ID" value="RZF43152.1"/>
    <property type="molecule type" value="Genomic_DNA"/>
</dbReference>
<dbReference type="OrthoDB" id="5956770at2759"/>
<proteinExistence type="predicted"/>
<organism evidence="1 2">
    <name type="scientific">Laodelphax striatellus</name>
    <name type="common">Small brown planthopper</name>
    <name type="synonym">Delphax striatella</name>
    <dbReference type="NCBI Taxonomy" id="195883"/>
    <lineage>
        <taxon>Eukaryota</taxon>
        <taxon>Metazoa</taxon>
        <taxon>Ecdysozoa</taxon>
        <taxon>Arthropoda</taxon>
        <taxon>Hexapoda</taxon>
        <taxon>Insecta</taxon>
        <taxon>Pterygota</taxon>
        <taxon>Neoptera</taxon>
        <taxon>Paraneoptera</taxon>
        <taxon>Hemiptera</taxon>
        <taxon>Auchenorrhyncha</taxon>
        <taxon>Fulgoroidea</taxon>
        <taxon>Delphacidae</taxon>
        <taxon>Criomorphinae</taxon>
        <taxon>Laodelphax</taxon>
    </lineage>
</organism>
<dbReference type="STRING" id="195883.A0A482XBW3"/>
<protein>
    <submittedName>
        <fullName evidence="1">Uncharacterized protein</fullName>
    </submittedName>
</protein>
<evidence type="ECO:0000313" key="2">
    <source>
        <dbReference type="Proteomes" id="UP000291343"/>
    </source>
</evidence>
<name>A0A482XBW3_LAOST</name>
<accession>A0A482XBW3</accession>